<keyword evidence="3" id="KW-0472">Membrane</keyword>
<dbReference type="SMART" id="SM00116">
    <property type="entry name" value="CBS"/>
    <property type="match status" value="2"/>
</dbReference>
<dbReference type="InterPro" id="IPR044751">
    <property type="entry name" value="Ion_transp-like_CBS"/>
</dbReference>
<organism evidence="8 9">
    <name type="scientific">Desulfobacca acetoxidans (strain ATCC 700848 / DSM 11109 / ASRB2)</name>
    <dbReference type="NCBI Taxonomy" id="880072"/>
    <lineage>
        <taxon>Bacteria</taxon>
        <taxon>Pseudomonadati</taxon>
        <taxon>Thermodesulfobacteriota</taxon>
        <taxon>Desulfobaccia</taxon>
        <taxon>Desulfobaccales</taxon>
        <taxon>Desulfobaccaceae</taxon>
        <taxon>Desulfobacca</taxon>
    </lineage>
</organism>
<evidence type="ECO:0000256" key="4">
    <source>
        <dbReference type="ARBA" id="ARBA00022737"/>
    </source>
</evidence>
<dbReference type="PANTHER" id="PTHR22777">
    <property type="entry name" value="HEMOLYSIN-RELATED"/>
    <property type="match status" value="1"/>
</dbReference>
<dbReference type="Gene3D" id="3.30.465.10">
    <property type="match status" value="1"/>
</dbReference>
<keyword evidence="9" id="KW-1185">Reference proteome</keyword>
<dbReference type="RefSeq" id="WP_013706528.1">
    <property type="nucleotide sequence ID" value="NC_015388.1"/>
</dbReference>
<keyword evidence="3" id="KW-1003">Cell membrane</keyword>
<reference evidence="9" key="2">
    <citation type="submission" date="2011-03" db="EMBL/GenBank/DDBJ databases">
        <title>The complete genome of Desulfobacca acetoxidans DSM 11109.</title>
        <authorList>
            <consortium name="US DOE Joint Genome Institute (JGI-PGF)"/>
            <person name="Lucas S."/>
            <person name="Copeland A."/>
            <person name="Lapidus A."/>
            <person name="Bruce D."/>
            <person name="Goodwin L."/>
            <person name="Pitluck S."/>
            <person name="Peters L."/>
            <person name="Kyrpides N."/>
            <person name="Mavromatis K."/>
            <person name="Ivanova N."/>
            <person name="Ovchinnikova G."/>
            <person name="Teshima H."/>
            <person name="Detter J.C."/>
            <person name="Han C."/>
            <person name="Land M."/>
            <person name="Hauser L."/>
            <person name="Markowitz V."/>
            <person name="Cheng J.-F."/>
            <person name="Hugenholtz P."/>
            <person name="Woyke T."/>
            <person name="Wu D."/>
            <person name="Spring S."/>
            <person name="Schueler E."/>
            <person name="Brambilla E."/>
            <person name="Klenk H.-P."/>
            <person name="Eisen J.A."/>
        </authorList>
    </citation>
    <scope>NUCLEOTIDE SEQUENCE [LARGE SCALE GENOMIC DNA]</scope>
    <source>
        <strain evidence="9">ATCC 700848 / DSM 11109 / ASRB2</strain>
    </source>
</reference>
<sequence>MDEPDSTRPDLLRRLWRRWFRRRDLSHPEAIEKEIQSILEAGEERGFITRQEGEMIESIFEFKDTLAREIMVPRVDITCISQDDPIHQIIAVILKRGHSRLPVYQNNIDNIKGILLAKDLLVFWNKPESDIELTTVLRPAFFIPEAKKIIDLFRDFVEKKIQIAIVIDEYGGTSGLITIEDILEEIVGEIYDEYDTQEPRLLPQDDQSVIVDARLDIEHLTEHFGVEVPEGEFESVGGLMIHHLGKVPQVNDTVVTQDLEFTAIAADERRVKKIRVRALPSPIPESSAAGS</sequence>
<evidence type="ECO:0000256" key="2">
    <source>
        <dbReference type="ARBA" id="ARBA00006337"/>
    </source>
</evidence>
<proteinExistence type="inferred from homology"/>
<protein>
    <submittedName>
        <fullName evidence="8">CBS domain containing protein</fullName>
    </submittedName>
</protein>
<feature type="domain" description="CBS" evidence="7">
    <location>
        <begin position="71"/>
        <end position="131"/>
    </location>
</feature>
<evidence type="ECO:0000256" key="1">
    <source>
        <dbReference type="ARBA" id="ARBA00004651"/>
    </source>
</evidence>
<dbReference type="InterPro" id="IPR046342">
    <property type="entry name" value="CBS_dom_sf"/>
</dbReference>
<feature type="domain" description="CBS" evidence="7">
    <location>
        <begin position="136"/>
        <end position="193"/>
    </location>
</feature>
<evidence type="ECO:0000256" key="6">
    <source>
        <dbReference type="PROSITE-ProRule" id="PRU00703"/>
    </source>
</evidence>
<comment type="similarity">
    <text evidence="2">Belongs to the UPF0053 family.</text>
</comment>
<dbReference type="Pfam" id="PF00571">
    <property type="entry name" value="CBS"/>
    <property type="match status" value="2"/>
</dbReference>
<keyword evidence="4" id="KW-0677">Repeat</keyword>
<comment type="subcellular location">
    <subcellularLocation>
        <location evidence="1">Cell membrane</location>
        <topology evidence="1">Multi-pass membrane protein</topology>
    </subcellularLocation>
</comment>
<evidence type="ECO:0000256" key="3">
    <source>
        <dbReference type="ARBA" id="ARBA00022475"/>
    </source>
</evidence>
<dbReference type="FunFam" id="3.10.580.10:FF:000002">
    <property type="entry name" value="Magnesium/cobalt efflux protein CorC"/>
    <property type="match status" value="1"/>
</dbReference>
<gene>
    <name evidence="8" type="ordered locus">Desac_1564</name>
</gene>
<dbReference type="Pfam" id="PF03471">
    <property type="entry name" value="CorC_HlyC"/>
    <property type="match status" value="1"/>
</dbReference>
<accession>F2NHT3</accession>
<evidence type="ECO:0000256" key="5">
    <source>
        <dbReference type="ARBA" id="ARBA00023122"/>
    </source>
</evidence>
<name>F2NHT3_DESAR</name>
<dbReference type="InterPro" id="IPR036318">
    <property type="entry name" value="FAD-bd_PCMH-like_sf"/>
</dbReference>
<dbReference type="GO" id="GO:0050660">
    <property type="term" value="F:flavin adenine dinucleotide binding"/>
    <property type="evidence" value="ECO:0007669"/>
    <property type="project" value="InterPro"/>
</dbReference>
<dbReference type="PROSITE" id="PS51371">
    <property type="entry name" value="CBS"/>
    <property type="match status" value="2"/>
</dbReference>
<dbReference type="InterPro" id="IPR005170">
    <property type="entry name" value="Transptr-assoc_dom"/>
</dbReference>
<dbReference type="PANTHER" id="PTHR22777:SF32">
    <property type="entry name" value="UPF0053 INNER MEMBRANE PROTEIN YFJD"/>
    <property type="match status" value="1"/>
</dbReference>
<dbReference type="SUPFAM" id="SSF54631">
    <property type="entry name" value="CBS-domain pair"/>
    <property type="match status" value="1"/>
</dbReference>
<dbReference type="KEGG" id="dao:Desac_1564"/>
<dbReference type="SUPFAM" id="SSF56176">
    <property type="entry name" value="FAD-binding/transporter-associated domain-like"/>
    <property type="match status" value="1"/>
</dbReference>
<reference evidence="8 9" key="1">
    <citation type="journal article" date="2011" name="Stand. Genomic Sci.">
        <title>Complete genome sequence of the acetate-degrading sulfate reducer Desulfobacca acetoxidans type strain (ASRB2).</title>
        <authorList>
            <person name="Goker M."/>
            <person name="Teshima H."/>
            <person name="Lapidus A."/>
            <person name="Nolan M."/>
            <person name="Lucas S."/>
            <person name="Hammon N."/>
            <person name="Deshpande S."/>
            <person name="Cheng J.F."/>
            <person name="Tapia R."/>
            <person name="Han C."/>
            <person name="Goodwin L."/>
            <person name="Pitluck S."/>
            <person name="Huntemann M."/>
            <person name="Liolios K."/>
            <person name="Ivanova N."/>
            <person name="Pagani I."/>
            <person name="Mavromatis K."/>
            <person name="Ovchinikova G."/>
            <person name="Pati A."/>
            <person name="Chen A."/>
            <person name="Palaniappan K."/>
            <person name="Land M."/>
            <person name="Hauser L."/>
            <person name="Brambilla E.M."/>
            <person name="Rohde M."/>
            <person name="Spring S."/>
            <person name="Detter J.C."/>
            <person name="Woyke T."/>
            <person name="Bristow J."/>
            <person name="Eisen J.A."/>
            <person name="Markowitz V."/>
            <person name="Hugenholtz P."/>
            <person name="Kyrpides N.C."/>
            <person name="Klenk H.P."/>
        </authorList>
    </citation>
    <scope>NUCLEOTIDE SEQUENCE [LARGE SCALE GENOMIC DNA]</scope>
    <source>
        <strain evidence="9">ATCC 700848 / DSM 11109 / ASRB2</strain>
    </source>
</reference>
<dbReference type="Gene3D" id="3.10.580.10">
    <property type="entry name" value="CBS-domain"/>
    <property type="match status" value="1"/>
</dbReference>
<dbReference type="SMART" id="SM01091">
    <property type="entry name" value="CorC_HlyC"/>
    <property type="match status" value="1"/>
</dbReference>
<dbReference type="InterPro" id="IPR000644">
    <property type="entry name" value="CBS_dom"/>
</dbReference>
<dbReference type="HOGENOM" id="CLU_015237_3_0_7"/>
<dbReference type="EMBL" id="CP002629">
    <property type="protein sequence ID" value="AEB09418.1"/>
    <property type="molecule type" value="Genomic_DNA"/>
</dbReference>
<evidence type="ECO:0000259" key="7">
    <source>
        <dbReference type="PROSITE" id="PS51371"/>
    </source>
</evidence>
<dbReference type="eggNOG" id="COG1253">
    <property type="taxonomic scope" value="Bacteria"/>
</dbReference>
<evidence type="ECO:0000313" key="9">
    <source>
        <dbReference type="Proteomes" id="UP000000483"/>
    </source>
</evidence>
<dbReference type="GO" id="GO:0005886">
    <property type="term" value="C:plasma membrane"/>
    <property type="evidence" value="ECO:0007669"/>
    <property type="project" value="UniProtKB-SubCell"/>
</dbReference>
<dbReference type="AlphaFoldDB" id="F2NHT3"/>
<evidence type="ECO:0000313" key="8">
    <source>
        <dbReference type="EMBL" id="AEB09418.1"/>
    </source>
</evidence>
<dbReference type="CDD" id="cd04590">
    <property type="entry name" value="CBS_pair_CorC_HlyC_assoc"/>
    <property type="match status" value="1"/>
</dbReference>
<dbReference type="Proteomes" id="UP000000483">
    <property type="component" value="Chromosome"/>
</dbReference>
<dbReference type="STRING" id="880072.Desac_1564"/>
<keyword evidence="5 6" id="KW-0129">CBS domain</keyword>
<dbReference type="InterPro" id="IPR016169">
    <property type="entry name" value="FAD-bd_PCMH_sub2"/>
</dbReference>
<dbReference type="OrthoDB" id="9798188at2"/>